<reference evidence="9 10" key="1">
    <citation type="submission" date="2023-12" db="EMBL/GenBank/DDBJ databases">
        <title>A high-quality genome assembly for Dillenia turbinata (Dilleniales).</title>
        <authorList>
            <person name="Chanderbali A."/>
        </authorList>
    </citation>
    <scope>NUCLEOTIDE SEQUENCE [LARGE SCALE GENOMIC DNA]</scope>
    <source>
        <strain evidence="9">LSX21</strain>
        <tissue evidence="9">Leaf</tissue>
    </source>
</reference>
<evidence type="ECO:0000256" key="8">
    <source>
        <dbReference type="SAM" id="MobiDB-lite"/>
    </source>
</evidence>
<feature type="region of interest" description="Disordered" evidence="8">
    <location>
        <begin position="130"/>
        <end position="155"/>
    </location>
</feature>
<dbReference type="InterPro" id="IPR051525">
    <property type="entry name" value="DVL_RTFL_regulatory"/>
</dbReference>
<comment type="subcellular location">
    <subcellularLocation>
        <location evidence="1">Cell membrane</location>
        <topology evidence="1">Single-pass membrane protein</topology>
    </subcellularLocation>
</comment>
<sequence length="279" mass="32635">MNNAQDHSLNKTTSKFRIKWELTKKTWAFLRTCPLYQVFKQHIQILSLYQSQFQTGESELVQNRSKNEAEPKTRNVSKKHKTDLMVEERPCTCSYHITTVSFSNAKFLIESNFRIFNSITIWGSEISPWPPQANKAPRDDQLFPSNDPMEQEDSKILMRSRDSKSKKAMATCHTQMSFDEKWKLSRKEGSRSKSSTASLIRNSSSFTRKCARLVKEQRARFYIMRRCVTMLIFELVGDGRNIVLKKIRSMISIKRHTIEIDVIIDVDSAKRRGLDRLRQ</sequence>
<dbReference type="AlphaFoldDB" id="A0AAN8WGE8"/>
<dbReference type="GO" id="GO:0005886">
    <property type="term" value="C:plasma membrane"/>
    <property type="evidence" value="ECO:0007669"/>
    <property type="project" value="UniProtKB-SubCell"/>
</dbReference>
<keyword evidence="2" id="KW-0217">Developmental protein</keyword>
<dbReference type="InterPro" id="IPR012552">
    <property type="entry name" value="DVL"/>
</dbReference>
<proteinExistence type="inferred from homology"/>
<protein>
    <submittedName>
        <fullName evidence="9">DVL protein</fullName>
    </submittedName>
</protein>
<comment type="caution">
    <text evidence="9">The sequence shown here is derived from an EMBL/GenBank/DDBJ whole genome shotgun (WGS) entry which is preliminary data.</text>
</comment>
<gene>
    <name evidence="9" type="ORF">RJ641_013021</name>
</gene>
<keyword evidence="5" id="KW-1133">Transmembrane helix</keyword>
<name>A0AAN8WGE8_9MAGN</name>
<evidence type="ECO:0000313" key="9">
    <source>
        <dbReference type="EMBL" id="KAK6945477.1"/>
    </source>
</evidence>
<accession>A0AAN8WGE8</accession>
<evidence type="ECO:0000313" key="10">
    <source>
        <dbReference type="Proteomes" id="UP001370490"/>
    </source>
</evidence>
<dbReference type="EMBL" id="JBAMMX010000002">
    <property type="protein sequence ID" value="KAK6945477.1"/>
    <property type="molecule type" value="Genomic_DNA"/>
</dbReference>
<dbReference type="Proteomes" id="UP001370490">
    <property type="component" value="Unassembled WGS sequence"/>
</dbReference>
<keyword evidence="4" id="KW-0812">Transmembrane</keyword>
<keyword evidence="10" id="KW-1185">Reference proteome</keyword>
<comment type="similarity">
    <text evidence="7">Belongs to the DVL/RTFL small polypeptides family.</text>
</comment>
<evidence type="ECO:0000256" key="2">
    <source>
        <dbReference type="ARBA" id="ARBA00022473"/>
    </source>
</evidence>
<evidence type="ECO:0000256" key="4">
    <source>
        <dbReference type="ARBA" id="ARBA00022692"/>
    </source>
</evidence>
<evidence type="ECO:0000256" key="6">
    <source>
        <dbReference type="ARBA" id="ARBA00023136"/>
    </source>
</evidence>
<evidence type="ECO:0000256" key="7">
    <source>
        <dbReference type="ARBA" id="ARBA00024340"/>
    </source>
</evidence>
<dbReference type="Pfam" id="PF08137">
    <property type="entry name" value="DVL"/>
    <property type="match status" value="1"/>
</dbReference>
<evidence type="ECO:0000256" key="5">
    <source>
        <dbReference type="ARBA" id="ARBA00022989"/>
    </source>
</evidence>
<dbReference type="PANTHER" id="PTHR33102">
    <property type="entry name" value="DVL19-RELATED-RELATED"/>
    <property type="match status" value="1"/>
</dbReference>
<organism evidence="9 10">
    <name type="scientific">Dillenia turbinata</name>
    <dbReference type="NCBI Taxonomy" id="194707"/>
    <lineage>
        <taxon>Eukaryota</taxon>
        <taxon>Viridiplantae</taxon>
        <taxon>Streptophyta</taxon>
        <taxon>Embryophyta</taxon>
        <taxon>Tracheophyta</taxon>
        <taxon>Spermatophyta</taxon>
        <taxon>Magnoliopsida</taxon>
        <taxon>eudicotyledons</taxon>
        <taxon>Gunneridae</taxon>
        <taxon>Pentapetalae</taxon>
        <taxon>Dilleniales</taxon>
        <taxon>Dilleniaceae</taxon>
        <taxon>Dillenia</taxon>
    </lineage>
</organism>
<dbReference type="GO" id="GO:0008285">
    <property type="term" value="P:negative regulation of cell population proliferation"/>
    <property type="evidence" value="ECO:0007669"/>
    <property type="project" value="InterPro"/>
</dbReference>
<evidence type="ECO:0000256" key="1">
    <source>
        <dbReference type="ARBA" id="ARBA00004162"/>
    </source>
</evidence>
<evidence type="ECO:0000256" key="3">
    <source>
        <dbReference type="ARBA" id="ARBA00022475"/>
    </source>
</evidence>
<feature type="region of interest" description="Disordered" evidence="8">
    <location>
        <begin position="60"/>
        <end position="81"/>
    </location>
</feature>
<keyword evidence="3" id="KW-1003">Cell membrane</keyword>
<keyword evidence="6" id="KW-0472">Membrane</keyword>
<dbReference type="GO" id="GO:0048367">
    <property type="term" value="P:shoot system development"/>
    <property type="evidence" value="ECO:0007669"/>
    <property type="project" value="UniProtKB-ARBA"/>
</dbReference>